<keyword evidence="2" id="KW-1185">Reference proteome</keyword>
<name>A0AC61N0J4_9FIRM</name>
<organism evidence="1 2">
    <name type="scientific">Miniphocaeibacter halophilus</name>
    <dbReference type="NCBI Taxonomy" id="2931922"/>
    <lineage>
        <taxon>Bacteria</taxon>
        <taxon>Bacillati</taxon>
        <taxon>Bacillota</taxon>
        <taxon>Tissierellia</taxon>
        <taxon>Tissierellales</taxon>
        <taxon>Peptoniphilaceae</taxon>
        <taxon>Miniphocaeibacter</taxon>
    </lineage>
</organism>
<accession>A0AC61N0J4</accession>
<evidence type="ECO:0000313" key="1">
    <source>
        <dbReference type="EMBL" id="QQK09105.1"/>
    </source>
</evidence>
<dbReference type="EMBL" id="CP066744">
    <property type="protein sequence ID" value="QQK09105.1"/>
    <property type="molecule type" value="Genomic_DNA"/>
</dbReference>
<protein>
    <submittedName>
        <fullName evidence="1">DeoR/GlpR transcriptional regulator</fullName>
    </submittedName>
</protein>
<dbReference type="Proteomes" id="UP000595814">
    <property type="component" value="Chromosome"/>
</dbReference>
<gene>
    <name evidence="1" type="ORF">JFY71_07955</name>
</gene>
<proteinExistence type="predicted"/>
<sequence>MAFIDILKIKNYIPIRDLANMLKVSEMTIRRDLKILESQNIVKNIDGVIIYDPMDSSLREESQYDFNAELDKQFKKKSNIGKYAASLIEDGDIIMIDTGTTTQHIISNINPSINITALSYNINILTELRKNPNIKNPNIKILFAGGYYYPNTQMFASVQGVKFIEGIRATKAFLSAAGVHEELGLTCRNSYEVATKKAVINSSIKRILLVDSTKFGVIRSEYFCDLDDIDEIVTDSKISEEWKNLLKEKNIKLHICN</sequence>
<reference evidence="1 2" key="1">
    <citation type="journal article" date="2022" name="Int. J. Syst. Evol. Microbiol.">
        <title>Miniphocaeibacter halophilus sp. nov., an ammonium-tolerant acetate-producing bacterium isolated from a biogas system.</title>
        <authorList>
            <person name="Schnurer A."/>
            <person name="Singh A."/>
            <person name="Bi S."/>
            <person name="Qiao W."/>
            <person name="Westerholm M."/>
        </authorList>
    </citation>
    <scope>NUCLEOTIDE SEQUENCE [LARGE SCALE GENOMIC DNA]</scope>
    <source>
        <strain evidence="1 2">AMB_01</strain>
    </source>
</reference>
<evidence type="ECO:0000313" key="2">
    <source>
        <dbReference type="Proteomes" id="UP000595814"/>
    </source>
</evidence>